<organism evidence="1 2">
    <name type="scientific">Anaerotruncus colihominis</name>
    <dbReference type="NCBI Taxonomy" id="169435"/>
    <lineage>
        <taxon>Bacteria</taxon>
        <taxon>Bacillati</taxon>
        <taxon>Bacillota</taxon>
        <taxon>Clostridia</taxon>
        <taxon>Eubacteriales</taxon>
        <taxon>Oscillospiraceae</taxon>
        <taxon>Anaerotruncus</taxon>
    </lineage>
</organism>
<protein>
    <submittedName>
        <fullName evidence="1">Uncharacterized protein</fullName>
    </submittedName>
</protein>
<evidence type="ECO:0000313" key="2">
    <source>
        <dbReference type="Proteomes" id="UP000196386"/>
    </source>
</evidence>
<evidence type="ECO:0000313" key="1">
    <source>
        <dbReference type="EMBL" id="OUP71398.1"/>
    </source>
</evidence>
<dbReference type="RefSeq" id="WP_087298932.1">
    <property type="nucleotide sequence ID" value="NZ_NFKP01000001.1"/>
</dbReference>
<dbReference type="EMBL" id="NFKP01000001">
    <property type="protein sequence ID" value="OUP71398.1"/>
    <property type="molecule type" value="Genomic_DNA"/>
</dbReference>
<gene>
    <name evidence="1" type="ORF">B5F11_00455</name>
</gene>
<dbReference type="Proteomes" id="UP000196386">
    <property type="component" value="Unassembled WGS sequence"/>
</dbReference>
<dbReference type="AlphaFoldDB" id="A0A1Y4MRV5"/>
<proteinExistence type="predicted"/>
<name>A0A1Y4MRV5_9FIRM</name>
<reference evidence="2" key="1">
    <citation type="submission" date="2017-04" db="EMBL/GenBank/DDBJ databases">
        <title>Function of individual gut microbiota members based on whole genome sequencing of pure cultures obtained from chicken caecum.</title>
        <authorList>
            <person name="Medvecky M."/>
            <person name="Cejkova D."/>
            <person name="Polansky O."/>
            <person name="Karasova D."/>
            <person name="Kubasova T."/>
            <person name="Cizek A."/>
            <person name="Rychlik I."/>
        </authorList>
    </citation>
    <scope>NUCLEOTIDE SEQUENCE [LARGE SCALE GENOMIC DNA]</scope>
    <source>
        <strain evidence="2">An175</strain>
    </source>
</reference>
<comment type="caution">
    <text evidence="1">The sequence shown here is derived from an EMBL/GenBank/DDBJ whole genome shotgun (WGS) entry which is preliminary data.</text>
</comment>
<sequence length="170" mass="19671">MKINENQNASTIYYRPLKQWIEVTPEQKRDWERFVGAARKAKQRAGACCIPYKKSYKCDGLCEECEFRCIPKDDPQHLSIDTEMENAYENGVSRTSFLSDSRLTTEIDIDALILNGLLTELQSSDPESYEILMAIADGLSERAGAERLHIPRNTFVYKRNQLLKRLKEKF</sequence>
<accession>A0A1Y4MRV5</accession>